<proteinExistence type="predicted"/>
<keyword evidence="2" id="KW-1185">Reference proteome</keyword>
<dbReference type="OrthoDB" id="3341102at2759"/>
<reference evidence="1" key="1">
    <citation type="journal article" date="2020" name="New Phytol.">
        <title>Comparative genomics reveals dynamic genome evolution in host specialist ectomycorrhizal fungi.</title>
        <authorList>
            <person name="Lofgren L.A."/>
            <person name="Nguyen N.H."/>
            <person name="Vilgalys R."/>
            <person name="Ruytinx J."/>
            <person name="Liao H.L."/>
            <person name="Branco S."/>
            <person name="Kuo A."/>
            <person name="LaButti K."/>
            <person name="Lipzen A."/>
            <person name="Andreopoulos W."/>
            <person name="Pangilinan J."/>
            <person name="Riley R."/>
            <person name="Hundley H."/>
            <person name="Na H."/>
            <person name="Barry K."/>
            <person name="Grigoriev I.V."/>
            <person name="Stajich J.E."/>
            <person name="Kennedy P.G."/>
        </authorList>
    </citation>
    <scope>NUCLEOTIDE SEQUENCE</scope>
    <source>
        <strain evidence="1">MN1</strain>
    </source>
</reference>
<sequence length="61" mass="7286">MMKEWMQFILKPYAKYVIEENELLDDQKSILLLDCYPVKARNLDVMMGETNDKNSSELLWT</sequence>
<dbReference type="RefSeq" id="XP_041186884.1">
    <property type="nucleotide sequence ID" value="XM_041341156.1"/>
</dbReference>
<accession>A0A9P7J5M2</accession>
<dbReference type="Proteomes" id="UP000807769">
    <property type="component" value="Unassembled WGS sequence"/>
</dbReference>
<protein>
    <submittedName>
        <fullName evidence="1">Uncharacterized protein</fullName>
    </submittedName>
</protein>
<gene>
    <name evidence="1" type="ORF">BJ212DRAFT_1486737</name>
</gene>
<dbReference type="AlphaFoldDB" id="A0A9P7J5M2"/>
<name>A0A9P7J5M2_9AGAM</name>
<dbReference type="GeneID" id="64635172"/>
<comment type="caution">
    <text evidence="1">The sequence shown here is derived from an EMBL/GenBank/DDBJ whole genome shotgun (WGS) entry which is preliminary data.</text>
</comment>
<evidence type="ECO:0000313" key="1">
    <source>
        <dbReference type="EMBL" id="KAG1804316.1"/>
    </source>
</evidence>
<evidence type="ECO:0000313" key="2">
    <source>
        <dbReference type="Proteomes" id="UP000807769"/>
    </source>
</evidence>
<dbReference type="EMBL" id="JABBWG010000059">
    <property type="protein sequence ID" value="KAG1804316.1"/>
    <property type="molecule type" value="Genomic_DNA"/>
</dbReference>
<organism evidence="1 2">
    <name type="scientific">Suillus subaureus</name>
    <dbReference type="NCBI Taxonomy" id="48587"/>
    <lineage>
        <taxon>Eukaryota</taxon>
        <taxon>Fungi</taxon>
        <taxon>Dikarya</taxon>
        <taxon>Basidiomycota</taxon>
        <taxon>Agaricomycotina</taxon>
        <taxon>Agaricomycetes</taxon>
        <taxon>Agaricomycetidae</taxon>
        <taxon>Boletales</taxon>
        <taxon>Suillineae</taxon>
        <taxon>Suillaceae</taxon>
        <taxon>Suillus</taxon>
    </lineage>
</organism>